<dbReference type="EMBL" id="AAXG02000047">
    <property type="protein sequence ID" value="EDM97851.1"/>
    <property type="molecule type" value="Genomic_DNA"/>
</dbReference>
<sequence length="46" mass="5338">MLRYLPLYIKYNNSRCSWGSFSPPPSPPIHGRGVALEDIPPLRRER</sequence>
<dbReference type="AlphaFoldDB" id="A6P1F8"/>
<reference evidence="2 3" key="1">
    <citation type="submission" date="2007-04" db="EMBL/GenBank/DDBJ databases">
        <authorList>
            <person name="Fulton L."/>
            <person name="Clifton S."/>
            <person name="Fulton B."/>
            <person name="Xu J."/>
            <person name="Minx P."/>
            <person name="Pepin K.H."/>
            <person name="Johnson M."/>
            <person name="Thiruvilangam P."/>
            <person name="Bhonagiri V."/>
            <person name="Nash W.E."/>
            <person name="Mardis E.R."/>
            <person name="Wilson R.K."/>
        </authorList>
    </citation>
    <scope>NUCLEOTIDE SEQUENCE [LARGE SCALE GENOMIC DNA]</scope>
    <source>
        <strain evidence="2 3">ATCC 29799</strain>
    </source>
</reference>
<accession>A6P1F8</accession>
<organism evidence="2 3">
    <name type="scientific">Pseudoflavonifractor capillosus ATCC 29799</name>
    <dbReference type="NCBI Taxonomy" id="411467"/>
    <lineage>
        <taxon>Bacteria</taxon>
        <taxon>Bacillati</taxon>
        <taxon>Bacillota</taxon>
        <taxon>Clostridia</taxon>
        <taxon>Eubacteriales</taxon>
        <taxon>Oscillospiraceae</taxon>
        <taxon>Pseudoflavonifractor</taxon>
    </lineage>
</organism>
<proteinExistence type="predicted"/>
<comment type="caution">
    <text evidence="2">The sequence shown here is derived from an EMBL/GenBank/DDBJ whole genome shotgun (WGS) entry which is preliminary data.</text>
</comment>
<evidence type="ECO:0000313" key="3">
    <source>
        <dbReference type="Proteomes" id="UP000003639"/>
    </source>
</evidence>
<dbReference type="Proteomes" id="UP000003639">
    <property type="component" value="Unassembled WGS sequence"/>
</dbReference>
<reference evidence="2 3" key="2">
    <citation type="submission" date="2007-06" db="EMBL/GenBank/DDBJ databases">
        <title>Draft genome sequence of Pseudoflavonifractor capillosus ATCC 29799.</title>
        <authorList>
            <person name="Sudarsanam P."/>
            <person name="Ley R."/>
            <person name="Guruge J."/>
            <person name="Turnbaugh P.J."/>
            <person name="Mahowald M."/>
            <person name="Liep D."/>
            <person name="Gordon J."/>
        </authorList>
    </citation>
    <scope>NUCLEOTIDE SEQUENCE [LARGE SCALE GENOMIC DNA]</scope>
    <source>
        <strain evidence="2 3">ATCC 29799</strain>
    </source>
</reference>
<gene>
    <name evidence="2" type="ORF">BACCAP_04326</name>
</gene>
<name>A6P1F8_9FIRM</name>
<dbReference type="STRING" id="411467.BACCAP_04326"/>
<evidence type="ECO:0000313" key="2">
    <source>
        <dbReference type="EMBL" id="EDM97851.1"/>
    </source>
</evidence>
<protein>
    <submittedName>
        <fullName evidence="2">Uncharacterized protein</fullName>
    </submittedName>
</protein>
<keyword evidence="3" id="KW-1185">Reference proteome</keyword>
<feature type="region of interest" description="Disordered" evidence="1">
    <location>
        <begin position="22"/>
        <end position="46"/>
    </location>
</feature>
<evidence type="ECO:0000256" key="1">
    <source>
        <dbReference type="SAM" id="MobiDB-lite"/>
    </source>
</evidence>